<accession>M6VBE3</accession>
<dbReference type="Pfam" id="PF18847">
    <property type="entry name" value="LPD29"/>
    <property type="match status" value="1"/>
</dbReference>
<feature type="domain" description="Large polyvalent protein associated" evidence="1">
    <location>
        <begin position="17"/>
        <end position="102"/>
    </location>
</feature>
<dbReference type="RefSeq" id="WP_002177285.1">
    <property type="nucleotide sequence ID" value="NZ_AKWD02000020.1"/>
</dbReference>
<sequence length="172" mass="19621">MKSIKEYPELTPNESGKAIRAELKSKFPNIKFSVKKDGANTYGVSWTDGPNSKEVENSIGRFRGKSFNFNTGMVENIEYIVEYNGQFYRSGVGYLFLKRTLSIEAKDQIWNSICLEWHLDSKEIPYGSDAFCAKTNPYDTHSYIQLFNLKSTDTSFLKNLSVTDVNLRLNAV</sequence>
<proteinExistence type="predicted"/>
<protein>
    <recommendedName>
        <fullName evidence="1">Large polyvalent protein associated domain-containing protein</fullName>
    </recommendedName>
</protein>
<gene>
    <name evidence="2" type="ORF">LEP1GSC172_4338</name>
</gene>
<evidence type="ECO:0000259" key="1">
    <source>
        <dbReference type="Pfam" id="PF18847"/>
    </source>
</evidence>
<dbReference type="Proteomes" id="UP000012112">
    <property type="component" value="Unassembled WGS sequence"/>
</dbReference>
<dbReference type="EMBL" id="AKWD02000020">
    <property type="protein sequence ID" value="EMO54767.1"/>
    <property type="molecule type" value="Genomic_DNA"/>
</dbReference>
<evidence type="ECO:0000313" key="2">
    <source>
        <dbReference type="EMBL" id="EMO54767.1"/>
    </source>
</evidence>
<dbReference type="InterPro" id="IPR041311">
    <property type="entry name" value="LPD29"/>
</dbReference>
<comment type="caution">
    <text evidence="2">The sequence shown here is derived from an EMBL/GenBank/DDBJ whole genome shotgun (WGS) entry which is preliminary data.</text>
</comment>
<organism evidence="2 3">
    <name type="scientific">Leptospira noguchii</name>
    <dbReference type="NCBI Taxonomy" id="28182"/>
    <lineage>
        <taxon>Bacteria</taxon>
        <taxon>Pseudomonadati</taxon>
        <taxon>Spirochaetota</taxon>
        <taxon>Spirochaetia</taxon>
        <taxon>Leptospirales</taxon>
        <taxon>Leptospiraceae</taxon>
        <taxon>Leptospira</taxon>
    </lineage>
</organism>
<evidence type="ECO:0000313" key="3">
    <source>
        <dbReference type="Proteomes" id="UP000012112"/>
    </source>
</evidence>
<reference evidence="2 3" key="1">
    <citation type="submission" date="2013-01" db="EMBL/GenBank/DDBJ databases">
        <authorList>
            <person name="Harkins D.M."/>
            <person name="Durkin A.S."/>
            <person name="Brinkac L.M."/>
            <person name="Haft D.H."/>
            <person name="Selengut J.D."/>
            <person name="Sanka R."/>
            <person name="DePew J."/>
            <person name="Purushe J."/>
            <person name="Matthias M.A."/>
            <person name="Vinetz J.M."/>
            <person name="Sutton G.G."/>
            <person name="Nierman W.C."/>
            <person name="Fouts D.E."/>
        </authorList>
    </citation>
    <scope>NUCLEOTIDE SEQUENCE [LARGE SCALE GENOMIC DNA]</scope>
    <source>
        <strain evidence="2 3">HAI1536</strain>
    </source>
</reference>
<name>M6VBE3_9LEPT</name>
<dbReference type="AlphaFoldDB" id="M6VBE3"/>